<dbReference type="InterPro" id="IPR043135">
    <property type="entry name" value="Fur_C"/>
</dbReference>
<dbReference type="AlphaFoldDB" id="A0A382E3D0"/>
<dbReference type="PANTHER" id="PTHR33202:SF2">
    <property type="entry name" value="FERRIC UPTAKE REGULATION PROTEIN"/>
    <property type="match status" value="1"/>
</dbReference>
<dbReference type="EMBL" id="UINC01042132">
    <property type="protein sequence ID" value="SVB44347.1"/>
    <property type="molecule type" value="Genomic_DNA"/>
</dbReference>
<comment type="subunit">
    <text evidence="3">Homodimer.</text>
</comment>
<evidence type="ECO:0000256" key="2">
    <source>
        <dbReference type="ARBA" id="ARBA00007957"/>
    </source>
</evidence>
<evidence type="ECO:0000256" key="4">
    <source>
        <dbReference type="ARBA" id="ARBA00022490"/>
    </source>
</evidence>
<keyword evidence="8" id="KW-0805">Transcription regulation</keyword>
<dbReference type="Gene3D" id="3.30.1490.190">
    <property type="match status" value="1"/>
</dbReference>
<keyword evidence="6" id="KW-0479">Metal-binding</keyword>
<gene>
    <name evidence="11" type="ORF">METZ01_LOCUS197201</name>
</gene>
<dbReference type="GO" id="GO:1900376">
    <property type="term" value="P:regulation of secondary metabolite biosynthetic process"/>
    <property type="evidence" value="ECO:0007669"/>
    <property type="project" value="TreeGrafter"/>
</dbReference>
<accession>A0A382E3D0</accession>
<dbReference type="PANTHER" id="PTHR33202">
    <property type="entry name" value="ZINC UPTAKE REGULATION PROTEIN"/>
    <property type="match status" value="1"/>
</dbReference>
<proteinExistence type="inferred from homology"/>
<evidence type="ECO:0000256" key="5">
    <source>
        <dbReference type="ARBA" id="ARBA00022491"/>
    </source>
</evidence>
<dbReference type="Gene3D" id="1.10.10.10">
    <property type="entry name" value="Winged helix-like DNA-binding domain superfamily/Winged helix DNA-binding domain"/>
    <property type="match status" value="1"/>
</dbReference>
<dbReference type="Pfam" id="PF01475">
    <property type="entry name" value="FUR"/>
    <property type="match status" value="1"/>
</dbReference>
<comment type="similarity">
    <text evidence="2">Belongs to the Fur family.</text>
</comment>
<evidence type="ECO:0000256" key="9">
    <source>
        <dbReference type="ARBA" id="ARBA00023125"/>
    </source>
</evidence>
<keyword evidence="10" id="KW-0804">Transcription</keyword>
<dbReference type="CDD" id="cd07153">
    <property type="entry name" value="Fur_like"/>
    <property type="match status" value="1"/>
</dbReference>
<dbReference type="GO" id="GO:0008270">
    <property type="term" value="F:zinc ion binding"/>
    <property type="evidence" value="ECO:0007669"/>
    <property type="project" value="TreeGrafter"/>
</dbReference>
<dbReference type="InterPro" id="IPR036388">
    <property type="entry name" value="WH-like_DNA-bd_sf"/>
</dbReference>
<evidence type="ECO:0000256" key="8">
    <source>
        <dbReference type="ARBA" id="ARBA00023015"/>
    </source>
</evidence>
<evidence type="ECO:0000256" key="3">
    <source>
        <dbReference type="ARBA" id="ARBA00011738"/>
    </source>
</evidence>
<sequence>MVRTRAIPLAEQLLDTLGEQGYRSTSPRKAVAQAIAGKQGHFTAEQLRQELPEVGRATIYRSLKLLVDSGALCRVLLEDGNLHYQLSHQGHHHHLLCVECGASQDLLGCDIEDLLHQVSAAHNFQLSGHWLEVYGRCYDCQPQAATV</sequence>
<dbReference type="InterPro" id="IPR036390">
    <property type="entry name" value="WH_DNA-bd_sf"/>
</dbReference>
<evidence type="ECO:0000256" key="7">
    <source>
        <dbReference type="ARBA" id="ARBA00022833"/>
    </source>
</evidence>
<evidence type="ECO:0000256" key="6">
    <source>
        <dbReference type="ARBA" id="ARBA00022723"/>
    </source>
</evidence>
<keyword evidence="7" id="KW-0862">Zinc</keyword>
<organism evidence="11">
    <name type="scientific">marine metagenome</name>
    <dbReference type="NCBI Taxonomy" id="408172"/>
    <lineage>
        <taxon>unclassified sequences</taxon>
        <taxon>metagenomes</taxon>
        <taxon>ecological metagenomes</taxon>
    </lineage>
</organism>
<name>A0A382E3D0_9ZZZZ</name>
<dbReference type="GO" id="GO:0005829">
    <property type="term" value="C:cytosol"/>
    <property type="evidence" value="ECO:0007669"/>
    <property type="project" value="TreeGrafter"/>
</dbReference>
<dbReference type="GO" id="GO:0000976">
    <property type="term" value="F:transcription cis-regulatory region binding"/>
    <property type="evidence" value="ECO:0007669"/>
    <property type="project" value="TreeGrafter"/>
</dbReference>
<evidence type="ECO:0008006" key="12">
    <source>
        <dbReference type="Google" id="ProtNLM"/>
    </source>
</evidence>
<reference evidence="11" key="1">
    <citation type="submission" date="2018-05" db="EMBL/GenBank/DDBJ databases">
        <authorList>
            <person name="Lanie J.A."/>
            <person name="Ng W.-L."/>
            <person name="Kazmierczak K.M."/>
            <person name="Andrzejewski T.M."/>
            <person name="Davidsen T.M."/>
            <person name="Wayne K.J."/>
            <person name="Tettelin H."/>
            <person name="Glass J.I."/>
            <person name="Rusch D."/>
            <person name="Podicherti R."/>
            <person name="Tsui H.-C.T."/>
            <person name="Winkler M.E."/>
        </authorList>
    </citation>
    <scope>NUCLEOTIDE SEQUENCE</scope>
</reference>
<dbReference type="InterPro" id="IPR002481">
    <property type="entry name" value="FUR"/>
</dbReference>
<keyword evidence="5" id="KW-0678">Repressor</keyword>
<evidence type="ECO:0000256" key="1">
    <source>
        <dbReference type="ARBA" id="ARBA00004496"/>
    </source>
</evidence>
<evidence type="ECO:0000256" key="10">
    <source>
        <dbReference type="ARBA" id="ARBA00023163"/>
    </source>
</evidence>
<evidence type="ECO:0000313" key="11">
    <source>
        <dbReference type="EMBL" id="SVB44347.1"/>
    </source>
</evidence>
<comment type="subcellular location">
    <subcellularLocation>
        <location evidence="1">Cytoplasm</location>
    </subcellularLocation>
</comment>
<dbReference type="GO" id="GO:0045892">
    <property type="term" value="P:negative regulation of DNA-templated transcription"/>
    <property type="evidence" value="ECO:0007669"/>
    <property type="project" value="TreeGrafter"/>
</dbReference>
<protein>
    <recommendedName>
        <fullName evidence="12">Transcriptional repressor</fullName>
    </recommendedName>
</protein>
<keyword evidence="4" id="KW-0963">Cytoplasm</keyword>
<dbReference type="GO" id="GO:0003700">
    <property type="term" value="F:DNA-binding transcription factor activity"/>
    <property type="evidence" value="ECO:0007669"/>
    <property type="project" value="InterPro"/>
</dbReference>
<dbReference type="SUPFAM" id="SSF46785">
    <property type="entry name" value="Winged helix' DNA-binding domain"/>
    <property type="match status" value="1"/>
</dbReference>
<keyword evidence="9" id="KW-0238">DNA-binding</keyword>